<dbReference type="AlphaFoldDB" id="A0AAE0LAA4"/>
<keyword evidence="3" id="KW-1185">Reference proteome</keyword>
<sequence length="141" mass="14908">MALLVPDLCGRAPPMTIFTSRCEPLSLHGVRPETRGGGGGGATTKQRGPGLRVTLPVEDEIHASMAQPRAVPADNASSPEDSAPAEGMQREPRTVERRLFASTERLDDTGSSANEPATPGSDGTKMDDFDTDALLAEYDDD</sequence>
<feature type="region of interest" description="Disordered" evidence="1">
    <location>
        <begin position="28"/>
        <end position="141"/>
    </location>
</feature>
<comment type="caution">
    <text evidence="2">The sequence shown here is derived from an EMBL/GenBank/DDBJ whole genome shotgun (WGS) entry which is preliminary data.</text>
</comment>
<feature type="compositionally biased region" description="Basic and acidic residues" evidence="1">
    <location>
        <begin position="88"/>
        <end position="108"/>
    </location>
</feature>
<evidence type="ECO:0000313" key="2">
    <source>
        <dbReference type="EMBL" id="KAK3277682.1"/>
    </source>
</evidence>
<organism evidence="2 3">
    <name type="scientific">Cymbomonas tetramitiformis</name>
    <dbReference type="NCBI Taxonomy" id="36881"/>
    <lineage>
        <taxon>Eukaryota</taxon>
        <taxon>Viridiplantae</taxon>
        <taxon>Chlorophyta</taxon>
        <taxon>Pyramimonadophyceae</taxon>
        <taxon>Pyramimonadales</taxon>
        <taxon>Pyramimonadaceae</taxon>
        <taxon>Cymbomonas</taxon>
    </lineage>
</organism>
<protein>
    <submittedName>
        <fullName evidence="2">Uncharacterized protein</fullName>
    </submittedName>
</protein>
<gene>
    <name evidence="2" type="ORF">CYMTET_14328</name>
</gene>
<reference evidence="2 3" key="1">
    <citation type="journal article" date="2015" name="Genome Biol. Evol.">
        <title>Comparative Genomics of a Bacterivorous Green Alga Reveals Evolutionary Causalities and Consequences of Phago-Mixotrophic Mode of Nutrition.</title>
        <authorList>
            <person name="Burns J.A."/>
            <person name="Paasch A."/>
            <person name="Narechania A."/>
            <person name="Kim E."/>
        </authorList>
    </citation>
    <scope>NUCLEOTIDE SEQUENCE [LARGE SCALE GENOMIC DNA]</scope>
    <source>
        <strain evidence="2 3">PLY_AMNH</strain>
    </source>
</reference>
<evidence type="ECO:0000313" key="3">
    <source>
        <dbReference type="Proteomes" id="UP001190700"/>
    </source>
</evidence>
<name>A0AAE0LAA4_9CHLO</name>
<proteinExistence type="predicted"/>
<evidence type="ECO:0000256" key="1">
    <source>
        <dbReference type="SAM" id="MobiDB-lite"/>
    </source>
</evidence>
<dbReference type="EMBL" id="LGRX02005977">
    <property type="protein sequence ID" value="KAK3277682.1"/>
    <property type="molecule type" value="Genomic_DNA"/>
</dbReference>
<dbReference type="Proteomes" id="UP001190700">
    <property type="component" value="Unassembled WGS sequence"/>
</dbReference>
<accession>A0AAE0LAA4</accession>